<dbReference type="InterPro" id="IPR001841">
    <property type="entry name" value="Znf_RING"/>
</dbReference>
<dbReference type="PROSITE" id="PS00518">
    <property type="entry name" value="ZF_RING_1"/>
    <property type="match status" value="1"/>
</dbReference>
<dbReference type="RefSeq" id="XP_070920281.1">
    <property type="nucleotide sequence ID" value="XM_071064180.1"/>
</dbReference>
<name>A0ABQ0GLE8_9PEZI</name>
<dbReference type="Gene3D" id="3.30.40.10">
    <property type="entry name" value="Zinc/RING finger domain, C3HC4 (zinc finger)"/>
    <property type="match status" value="1"/>
</dbReference>
<evidence type="ECO:0000256" key="3">
    <source>
        <dbReference type="ARBA" id="ARBA00022833"/>
    </source>
</evidence>
<keyword evidence="1" id="KW-0479">Metal-binding</keyword>
<evidence type="ECO:0000313" key="8">
    <source>
        <dbReference type="Proteomes" id="UP001628179"/>
    </source>
</evidence>
<dbReference type="EMBL" id="BAAFSV010000005">
    <property type="protein sequence ID" value="GAB1318551.1"/>
    <property type="molecule type" value="Genomic_DNA"/>
</dbReference>
<evidence type="ECO:0000256" key="2">
    <source>
        <dbReference type="ARBA" id="ARBA00022771"/>
    </source>
</evidence>
<keyword evidence="8" id="KW-1185">Reference proteome</keyword>
<dbReference type="PROSITE" id="PS50089">
    <property type="entry name" value="ZF_RING_2"/>
    <property type="match status" value="1"/>
</dbReference>
<reference evidence="7 8" key="1">
    <citation type="submission" date="2024-09" db="EMBL/GenBank/DDBJ databases">
        <title>Itraconazole resistance in Madurella fahalii resulting from another homologue of gene encoding cytochrome P450 14-alpha sterol demethylase (CYP51).</title>
        <authorList>
            <person name="Yoshioka I."/>
            <person name="Fahal A.H."/>
            <person name="Kaneko S."/>
            <person name="Yaguchi T."/>
        </authorList>
    </citation>
    <scope>NUCLEOTIDE SEQUENCE [LARGE SCALE GENOMIC DNA]</scope>
    <source>
        <strain evidence="7 8">IFM 68171</strain>
    </source>
</reference>
<accession>A0ABQ0GLE8</accession>
<dbReference type="InterPro" id="IPR017907">
    <property type="entry name" value="Znf_RING_CS"/>
</dbReference>
<keyword evidence="2 4" id="KW-0863">Zinc-finger</keyword>
<organism evidence="7 8">
    <name type="scientific">Madurella fahalii</name>
    <dbReference type="NCBI Taxonomy" id="1157608"/>
    <lineage>
        <taxon>Eukaryota</taxon>
        <taxon>Fungi</taxon>
        <taxon>Dikarya</taxon>
        <taxon>Ascomycota</taxon>
        <taxon>Pezizomycotina</taxon>
        <taxon>Sordariomycetes</taxon>
        <taxon>Sordariomycetidae</taxon>
        <taxon>Sordariales</taxon>
        <taxon>Sordariales incertae sedis</taxon>
        <taxon>Madurella</taxon>
    </lineage>
</organism>
<sequence>MTTRGEKTSTGGEPVSSVLDTQPQLGPARPEVSLWKDVRSFLEFSIVTGEPAPLAICPICQESELYVKGIPPSTECVNREVAFVLICGHMVCEHCLLSWYRLCVSERRLLSCPVCRHKVHYSGRDCRHAIRAFIVPGPGNRYRAQAAEDISYLEKCPRTLLEGGIQPERCDSCRFKRAVLLAAQVEQDVQDTVQRRLYAMVNSSPDEAALLLGVKFEVRDKILENLKEAMAAEYPSWGGKVPWSLLLNDM</sequence>
<dbReference type="SMART" id="SM00184">
    <property type="entry name" value="RING"/>
    <property type="match status" value="1"/>
</dbReference>
<feature type="region of interest" description="Disordered" evidence="5">
    <location>
        <begin position="1"/>
        <end position="25"/>
    </location>
</feature>
<evidence type="ECO:0000256" key="4">
    <source>
        <dbReference type="PROSITE-ProRule" id="PRU00175"/>
    </source>
</evidence>
<gene>
    <name evidence="7" type="ORF">MFIFM68171_08761</name>
</gene>
<proteinExistence type="predicted"/>
<dbReference type="GeneID" id="98179503"/>
<dbReference type="InterPro" id="IPR013083">
    <property type="entry name" value="Znf_RING/FYVE/PHD"/>
</dbReference>
<protein>
    <recommendedName>
        <fullName evidence="6">RING-type domain-containing protein</fullName>
    </recommendedName>
</protein>
<evidence type="ECO:0000313" key="7">
    <source>
        <dbReference type="EMBL" id="GAB1318551.1"/>
    </source>
</evidence>
<keyword evidence="3" id="KW-0862">Zinc</keyword>
<dbReference type="Proteomes" id="UP001628179">
    <property type="component" value="Unassembled WGS sequence"/>
</dbReference>
<evidence type="ECO:0000259" key="6">
    <source>
        <dbReference type="PROSITE" id="PS50089"/>
    </source>
</evidence>
<evidence type="ECO:0000256" key="5">
    <source>
        <dbReference type="SAM" id="MobiDB-lite"/>
    </source>
</evidence>
<feature type="domain" description="RING-type" evidence="6">
    <location>
        <begin position="57"/>
        <end position="116"/>
    </location>
</feature>
<dbReference type="SUPFAM" id="SSF57850">
    <property type="entry name" value="RING/U-box"/>
    <property type="match status" value="1"/>
</dbReference>
<comment type="caution">
    <text evidence="7">The sequence shown here is derived from an EMBL/GenBank/DDBJ whole genome shotgun (WGS) entry which is preliminary data.</text>
</comment>
<evidence type="ECO:0000256" key="1">
    <source>
        <dbReference type="ARBA" id="ARBA00022723"/>
    </source>
</evidence>